<proteinExistence type="predicted"/>
<accession>A0A2P2MY85</accession>
<protein>
    <submittedName>
        <fullName evidence="1">Uncharacterized protein</fullName>
    </submittedName>
</protein>
<dbReference type="AlphaFoldDB" id="A0A2P2MY85"/>
<dbReference type="EMBL" id="GGEC01054698">
    <property type="protein sequence ID" value="MBX35182.1"/>
    <property type="molecule type" value="Transcribed_RNA"/>
</dbReference>
<sequence>MTRQVKYNHDTYVLFCKRHMIIRFPADNEAMAVGARSLHLTLGLPLGKPGAPFVAKASPSSCLLECF</sequence>
<reference evidence="1" key="1">
    <citation type="submission" date="2018-02" db="EMBL/GenBank/DDBJ databases">
        <title>Rhizophora mucronata_Transcriptome.</title>
        <authorList>
            <person name="Meera S.P."/>
            <person name="Sreeshan A."/>
            <person name="Augustine A."/>
        </authorList>
    </citation>
    <scope>NUCLEOTIDE SEQUENCE</scope>
    <source>
        <tissue evidence="1">Leaf</tissue>
    </source>
</reference>
<organism evidence="1">
    <name type="scientific">Rhizophora mucronata</name>
    <name type="common">Asiatic mangrove</name>
    <dbReference type="NCBI Taxonomy" id="61149"/>
    <lineage>
        <taxon>Eukaryota</taxon>
        <taxon>Viridiplantae</taxon>
        <taxon>Streptophyta</taxon>
        <taxon>Embryophyta</taxon>
        <taxon>Tracheophyta</taxon>
        <taxon>Spermatophyta</taxon>
        <taxon>Magnoliopsida</taxon>
        <taxon>eudicotyledons</taxon>
        <taxon>Gunneridae</taxon>
        <taxon>Pentapetalae</taxon>
        <taxon>rosids</taxon>
        <taxon>fabids</taxon>
        <taxon>Malpighiales</taxon>
        <taxon>Rhizophoraceae</taxon>
        <taxon>Rhizophora</taxon>
    </lineage>
</organism>
<name>A0A2P2MY85_RHIMU</name>
<evidence type="ECO:0000313" key="1">
    <source>
        <dbReference type="EMBL" id="MBX35182.1"/>
    </source>
</evidence>